<name>A0ACB9E6I5_CICIN</name>
<accession>A0ACB9E6I5</accession>
<comment type="caution">
    <text evidence="1">The sequence shown here is derived from an EMBL/GenBank/DDBJ whole genome shotgun (WGS) entry which is preliminary data.</text>
</comment>
<organism evidence="1 2">
    <name type="scientific">Cichorium intybus</name>
    <name type="common">Chicory</name>
    <dbReference type="NCBI Taxonomy" id="13427"/>
    <lineage>
        <taxon>Eukaryota</taxon>
        <taxon>Viridiplantae</taxon>
        <taxon>Streptophyta</taxon>
        <taxon>Embryophyta</taxon>
        <taxon>Tracheophyta</taxon>
        <taxon>Spermatophyta</taxon>
        <taxon>Magnoliopsida</taxon>
        <taxon>eudicotyledons</taxon>
        <taxon>Gunneridae</taxon>
        <taxon>Pentapetalae</taxon>
        <taxon>asterids</taxon>
        <taxon>campanulids</taxon>
        <taxon>Asterales</taxon>
        <taxon>Asteraceae</taxon>
        <taxon>Cichorioideae</taxon>
        <taxon>Cichorieae</taxon>
        <taxon>Cichoriinae</taxon>
        <taxon>Cichorium</taxon>
    </lineage>
</organism>
<dbReference type="Proteomes" id="UP001055811">
    <property type="component" value="Linkage Group LG04"/>
</dbReference>
<dbReference type="EMBL" id="CM042012">
    <property type="protein sequence ID" value="KAI3754092.1"/>
    <property type="molecule type" value="Genomic_DNA"/>
</dbReference>
<protein>
    <submittedName>
        <fullName evidence="1">Uncharacterized protein</fullName>
    </submittedName>
</protein>
<reference evidence="1 2" key="2">
    <citation type="journal article" date="2022" name="Mol. Ecol. Resour.">
        <title>The genomes of chicory, endive, great burdock and yacon provide insights into Asteraceae paleo-polyploidization history and plant inulin production.</title>
        <authorList>
            <person name="Fan W."/>
            <person name="Wang S."/>
            <person name="Wang H."/>
            <person name="Wang A."/>
            <person name="Jiang F."/>
            <person name="Liu H."/>
            <person name="Zhao H."/>
            <person name="Xu D."/>
            <person name="Zhang Y."/>
        </authorList>
    </citation>
    <scope>NUCLEOTIDE SEQUENCE [LARGE SCALE GENOMIC DNA]</scope>
    <source>
        <strain evidence="2">cv. Punajuju</strain>
        <tissue evidence="1">Leaves</tissue>
    </source>
</reference>
<evidence type="ECO:0000313" key="2">
    <source>
        <dbReference type="Proteomes" id="UP001055811"/>
    </source>
</evidence>
<keyword evidence="2" id="KW-1185">Reference proteome</keyword>
<sequence>MATASSAIEVPVFIDTSLGTHIAISVSPDLTAAEFKRKFESMHSDCYPGIGNIKVNGLMVKKKSYLYHMPESMPIRHAFHGFKGTWFLYTEAYPLNNKVPSTPQSELINNGLSENRTKKKCTKSRSKIRRNEHKEGSHANSFESVPISVSVSGIIKKYFSVYDEVTSVNSRPQVTKCAPKTPPTMTSVRALRDLRKCSGVGNGVIVAANNLGISSNKKPVISLCKYKCDTSSDLKSSSHVRHPVFEIGEE</sequence>
<proteinExistence type="predicted"/>
<gene>
    <name evidence="1" type="ORF">L2E82_26228</name>
</gene>
<reference evidence="2" key="1">
    <citation type="journal article" date="2022" name="Mol. Ecol. Resour.">
        <title>The genomes of chicory, endive, great burdock and yacon provide insights into Asteraceae palaeo-polyploidization history and plant inulin production.</title>
        <authorList>
            <person name="Fan W."/>
            <person name="Wang S."/>
            <person name="Wang H."/>
            <person name="Wang A."/>
            <person name="Jiang F."/>
            <person name="Liu H."/>
            <person name="Zhao H."/>
            <person name="Xu D."/>
            <person name="Zhang Y."/>
        </authorList>
    </citation>
    <scope>NUCLEOTIDE SEQUENCE [LARGE SCALE GENOMIC DNA]</scope>
    <source>
        <strain evidence="2">cv. Punajuju</strain>
    </source>
</reference>
<evidence type="ECO:0000313" key="1">
    <source>
        <dbReference type="EMBL" id="KAI3754092.1"/>
    </source>
</evidence>